<feature type="domain" description="N-acetyltransferase" evidence="3">
    <location>
        <begin position="2"/>
        <end position="151"/>
    </location>
</feature>
<keyword evidence="5" id="KW-1185">Reference proteome</keyword>
<reference evidence="4 5" key="1">
    <citation type="journal article" date="2018" name="Front. Microbiol.">
        <title>Hydrolytic Capabilities as a Key to Environmental Success: Chitinolytic and Cellulolytic Acidobacteria From Acidic Sub-arctic Soils and Boreal Peatlands.</title>
        <authorList>
            <person name="Belova S.E."/>
            <person name="Ravin N.V."/>
            <person name="Pankratov T.A."/>
            <person name="Rakitin A.L."/>
            <person name="Ivanova A.A."/>
            <person name="Beletsky A.V."/>
            <person name="Mardanov A.V."/>
            <person name="Sinninghe Damste J.S."/>
            <person name="Dedysh S.N."/>
        </authorList>
    </citation>
    <scope>NUCLEOTIDE SEQUENCE [LARGE SCALE GENOMIC DNA]</scope>
    <source>
        <strain evidence="4 5">SBC82</strain>
    </source>
</reference>
<dbReference type="InterPro" id="IPR050680">
    <property type="entry name" value="YpeA/RimI_acetyltransf"/>
</dbReference>
<evidence type="ECO:0000256" key="1">
    <source>
        <dbReference type="ARBA" id="ARBA00022679"/>
    </source>
</evidence>
<dbReference type="KEGG" id="abas:ACPOL_0223"/>
<evidence type="ECO:0000313" key="4">
    <source>
        <dbReference type="EMBL" id="AXC09608.1"/>
    </source>
</evidence>
<dbReference type="SUPFAM" id="SSF55729">
    <property type="entry name" value="Acyl-CoA N-acyltransferases (Nat)"/>
    <property type="match status" value="1"/>
</dbReference>
<keyword evidence="2" id="KW-0012">Acyltransferase</keyword>
<organism evidence="4 5">
    <name type="scientific">Acidisarcina polymorpha</name>
    <dbReference type="NCBI Taxonomy" id="2211140"/>
    <lineage>
        <taxon>Bacteria</taxon>
        <taxon>Pseudomonadati</taxon>
        <taxon>Acidobacteriota</taxon>
        <taxon>Terriglobia</taxon>
        <taxon>Terriglobales</taxon>
        <taxon>Acidobacteriaceae</taxon>
        <taxon>Acidisarcina</taxon>
    </lineage>
</organism>
<keyword evidence="1 4" id="KW-0808">Transferase</keyword>
<accession>A0A2Z5FS61</accession>
<dbReference type="PROSITE" id="PS51186">
    <property type="entry name" value="GNAT"/>
    <property type="match status" value="1"/>
</dbReference>
<dbReference type="CDD" id="cd04301">
    <property type="entry name" value="NAT_SF"/>
    <property type="match status" value="1"/>
</dbReference>
<dbReference type="PANTHER" id="PTHR43420">
    <property type="entry name" value="ACETYLTRANSFERASE"/>
    <property type="match status" value="1"/>
</dbReference>
<evidence type="ECO:0000256" key="2">
    <source>
        <dbReference type="ARBA" id="ARBA00023315"/>
    </source>
</evidence>
<dbReference type="InterPro" id="IPR016181">
    <property type="entry name" value="Acyl_CoA_acyltransferase"/>
</dbReference>
<dbReference type="AlphaFoldDB" id="A0A2Z5FS61"/>
<dbReference type="Proteomes" id="UP000253606">
    <property type="component" value="Chromosome"/>
</dbReference>
<dbReference type="Pfam" id="PF00583">
    <property type="entry name" value="Acetyltransf_1"/>
    <property type="match status" value="1"/>
</dbReference>
<dbReference type="RefSeq" id="WP_114205416.1">
    <property type="nucleotide sequence ID" value="NZ_CP030840.1"/>
</dbReference>
<sequence length="164" mass="17975">MIRLRPTRDADLDRLFELDQICFPPGVAYSRGEFRSLLGSPRTLGLVAEAEGSLAGFVLAQASRARRTTGGHIVTIDTAPEFRRRGIGKMLMEQIESKMGEAGAEWMRLEVAVDNTAALAFYEGLGFEVLGRIPGYYHQNLDALVMEKCLQVRAVANGQAGDSQ</sequence>
<protein>
    <submittedName>
        <fullName evidence="4">Ribosomal-protein-S18p-alanine acetyltransferase</fullName>
    </submittedName>
</protein>
<dbReference type="OrthoDB" id="121342at2"/>
<evidence type="ECO:0000259" key="3">
    <source>
        <dbReference type="PROSITE" id="PS51186"/>
    </source>
</evidence>
<dbReference type="EMBL" id="CP030840">
    <property type="protein sequence ID" value="AXC09608.1"/>
    <property type="molecule type" value="Genomic_DNA"/>
</dbReference>
<gene>
    <name evidence="4" type="ORF">ACPOL_0223</name>
</gene>
<name>A0A2Z5FS61_9BACT</name>
<dbReference type="Gene3D" id="3.40.630.30">
    <property type="match status" value="1"/>
</dbReference>
<proteinExistence type="predicted"/>
<dbReference type="GO" id="GO:0016747">
    <property type="term" value="F:acyltransferase activity, transferring groups other than amino-acyl groups"/>
    <property type="evidence" value="ECO:0007669"/>
    <property type="project" value="InterPro"/>
</dbReference>
<evidence type="ECO:0000313" key="5">
    <source>
        <dbReference type="Proteomes" id="UP000253606"/>
    </source>
</evidence>
<dbReference type="InterPro" id="IPR000182">
    <property type="entry name" value="GNAT_dom"/>
</dbReference>